<protein>
    <submittedName>
        <fullName evidence="1">Uncharacterized protein</fullName>
    </submittedName>
</protein>
<evidence type="ECO:0000313" key="2">
    <source>
        <dbReference type="Proteomes" id="UP000006530"/>
    </source>
</evidence>
<sequence>MAQIDPDIQEYFDFKYVEGELHIYIRQELVKALGWTDKDLDMSFGGIKRMNTFKGAHLSIHPVDKDPYKHPWYENEHRDYAGEI</sequence>
<dbReference type="Proteomes" id="UP000006530">
    <property type="component" value="Segment"/>
</dbReference>
<dbReference type="EMBL" id="GU071101">
    <property type="protein sequence ID" value="ADO98668.1"/>
    <property type="molecule type" value="Genomic_DNA"/>
</dbReference>
<dbReference type="GeneID" id="10326957"/>
<reference evidence="1 2" key="1">
    <citation type="journal article" date="2010" name="Environ. Microbiol.">
        <title>Genomic analysis of oceanic cyanobacterial myoviruses compared with T4-like myoviruses from diverse hosts and environments.</title>
        <authorList>
            <person name="Sullivan M.B."/>
            <person name="Huang K.H."/>
            <person name="Ignacio-Espinoza J.C."/>
            <person name="Berlin A.M."/>
            <person name="Kelly L."/>
            <person name="Weigele P.R."/>
            <person name="DeFrancesco A.S."/>
            <person name="Kern S.E."/>
            <person name="Thompson L.R."/>
            <person name="Young S."/>
            <person name="Yandava C."/>
            <person name="Fu R."/>
            <person name="Krastins B."/>
            <person name="Chase M."/>
            <person name="Sarracino D."/>
            <person name="Osburne M.S."/>
            <person name="Henn M.R."/>
            <person name="Chisholm S.W."/>
        </authorList>
    </citation>
    <scope>NUCLEOTIDE SEQUENCE [LARGE SCALE GENOMIC DNA]</scope>
    <source>
        <strain evidence="1">M4-247</strain>
    </source>
</reference>
<organism evidence="1 2">
    <name type="scientific">Prochlorococcus phage P-HM1</name>
    <dbReference type="NCBI Taxonomy" id="445700"/>
    <lineage>
        <taxon>Viruses</taxon>
        <taxon>Duplodnaviria</taxon>
        <taxon>Heunggongvirae</taxon>
        <taxon>Uroviricota</taxon>
        <taxon>Caudoviricetes</taxon>
        <taxon>Eurybiavirus</taxon>
        <taxon>Eurybiavirus PHM2</taxon>
    </lineage>
</organism>
<proteinExistence type="predicted"/>
<gene>
    <name evidence="1" type="ORF">PHM1_044</name>
</gene>
<accession>E3SMM5</accession>
<dbReference type="RefSeq" id="YP_004322469.1">
    <property type="nucleotide sequence ID" value="NC_015280.1"/>
</dbReference>
<dbReference type="KEGG" id="vg:10326957"/>
<evidence type="ECO:0000313" key="1">
    <source>
        <dbReference type="EMBL" id="ADO98668.1"/>
    </source>
</evidence>
<keyword evidence="2" id="KW-1185">Reference proteome</keyword>
<dbReference type="OrthoDB" id="37234at10239"/>
<name>E3SMM5_9CAUD</name>